<gene>
    <name evidence="1" type="ORF">JF625_27740</name>
</gene>
<sequence>HEAPASALGDDRAVNLPSRAYTVEDMVASVKRVDEKYQIKHGPITTKPDPVIQAIVDGWATDASWDRAKALGLPIDESIDRVVEDYIEDFLPSRH</sequence>
<dbReference type="EMBL" id="JAEKLZ010000468">
    <property type="protein sequence ID" value="MBW8728926.1"/>
    <property type="molecule type" value="Genomic_DNA"/>
</dbReference>
<organism evidence="1 2">
    <name type="scientific">Inquilinus limosus</name>
    <dbReference type="NCBI Taxonomy" id="171674"/>
    <lineage>
        <taxon>Bacteria</taxon>
        <taxon>Pseudomonadati</taxon>
        <taxon>Pseudomonadota</taxon>
        <taxon>Alphaproteobacteria</taxon>
        <taxon>Rhodospirillales</taxon>
        <taxon>Rhodospirillaceae</taxon>
        <taxon>Inquilinus</taxon>
    </lineage>
</organism>
<accession>A0A952FVD8</accession>
<protein>
    <recommendedName>
        <fullName evidence="3">NAD-dependent epimerase</fullName>
    </recommendedName>
</protein>
<name>A0A952FVD8_9PROT</name>
<evidence type="ECO:0000313" key="1">
    <source>
        <dbReference type="EMBL" id="MBW8728926.1"/>
    </source>
</evidence>
<dbReference type="Gene3D" id="3.40.50.720">
    <property type="entry name" value="NAD(P)-binding Rossmann-like Domain"/>
    <property type="match status" value="1"/>
</dbReference>
<dbReference type="Proteomes" id="UP000700706">
    <property type="component" value="Unassembled WGS sequence"/>
</dbReference>
<feature type="non-terminal residue" evidence="1">
    <location>
        <position position="1"/>
    </location>
</feature>
<dbReference type="AlphaFoldDB" id="A0A952FVD8"/>
<evidence type="ECO:0000313" key="2">
    <source>
        <dbReference type="Proteomes" id="UP000700706"/>
    </source>
</evidence>
<reference evidence="1" key="1">
    <citation type="submission" date="2020-06" db="EMBL/GenBank/DDBJ databases">
        <title>Stable isotope informed genome-resolved metagenomics uncovers potential trophic interactions in rhizosphere soil.</title>
        <authorList>
            <person name="Starr E.P."/>
            <person name="Shi S."/>
            <person name="Blazewicz S.J."/>
            <person name="Koch B.J."/>
            <person name="Probst A.J."/>
            <person name="Hungate B.A."/>
            <person name="Pett-Ridge J."/>
            <person name="Firestone M.K."/>
            <person name="Banfield J.F."/>
        </authorList>
    </citation>
    <scope>NUCLEOTIDE SEQUENCE</scope>
    <source>
        <strain evidence="1">YM_69_17</strain>
    </source>
</reference>
<dbReference type="Gene3D" id="3.90.25.10">
    <property type="entry name" value="UDP-galactose 4-epimerase, domain 1"/>
    <property type="match status" value="1"/>
</dbReference>
<evidence type="ECO:0008006" key="3">
    <source>
        <dbReference type="Google" id="ProtNLM"/>
    </source>
</evidence>
<comment type="caution">
    <text evidence="1">The sequence shown here is derived from an EMBL/GenBank/DDBJ whole genome shotgun (WGS) entry which is preliminary data.</text>
</comment>
<proteinExistence type="predicted"/>